<comment type="caution">
    <text evidence="1">The sequence shown here is derived from an EMBL/GenBank/DDBJ whole genome shotgun (WGS) entry which is preliminary data.</text>
</comment>
<name>A0A150XTU0_ROSEK</name>
<dbReference type="EMBL" id="LQZQ01000001">
    <property type="protein sequence ID" value="KYG82133.1"/>
    <property type="molecule type" value="Genomic_DNA"/>
</dbReference>
<proteinExistence type="predicted"/>
<dbReference type="OrthoDB" id="1492113at2"/>
<protein>
    <submittedName>
        <fullName evidence="1">Uncharacterized protein</fullName>
    </submittedName>
</protein>
<organism evidence="1 2">
    <name type="scientific">Roseivirga ehrenbergii (strain DSM 102268 / JCM 13514 / KCTC 12282 / NCIMB 14502 / KMM 6017)</name>
    <dbReference type="NCBI Taxonomy" id="279360"/>
    <lineage>
        <taxon>Bacteria</taxon>
        <taxon>Pseudomonadati</taxon>
        <taxon>Bacteroidota</taxon>
        <taxon>Cytophagia</taxon>
        <taxon>Cytophagales</taxon>
        <taxon>Roseivirgaceae</taxon>
        <taxon>Roseivirga</taxon>
    </lineage>
</organism>
<keyword evidence="2" id="KW-1185">Reference proteome</keyword>
<dbReference type="Proteomes" id="UP000075583">
    <property type="component" value="Unassembled WGS sequence"/>
</dbReference>
<dbReference type="RefSeq" id="WP_062588013.1">
    <property type="nucleotide sequence ID" value="NZ_LQZQ01000001.1"/>
</dbReference>
<evidence type="ECO:0000313" key="2">
    <source>
        <dbReference type="Proteomes" id="UP000075583"/>
    </source>
</evidence>
<dbReference type="AlphaFoldDB" id="A0A150XTU0"/>
<reference evidence="1" key="1">
    <citation type="submission" date="2016-01" db="EMBL/GenBank/DDBJ databases">
        <title>Genome sequencing of Roseivirga ehrenbergii KMM 6017.</title>
        <authorList>
            <person name="Selvaratnam C."/>
            <person name="Thevarajoo S."/>
            <person name="Goh K.M."/>
            <person name="Ee R."/>
            <person name="Chan K.-G."/>
            <person name="Chong C.S."/>
        </authorList>
    </citation>
    <scope>NUCLEOTIDE SEQUENCE [LARGE SCALE GENOMIC DNA]</scope>
    <source>
        <strain evidence="1">KMM 6017</strain>
    </source>
</reference>
<dbReference type="STRING" id="279360.MB14_01685"/>
<sequence length="235" mass="28367">MKEKILEKAKNDLPLYFGDFKEFWDESINNIGDDDLYEAYRATLVFKNWKYNFHSIEFKTYDQILDEIYEDINSSFFLAIQGLYRSAHMHMRSSIELSLQLVYFIHHPIEFEKWKNGDFVIKHSDLCQYMVDHPVFETDIQPLITNITKNWKHFSKHIHGESPIFFQSEKNARKTNSFTEKDFGIWKSNFFRNIYQINKLLCLFFKKEINRFPENPRNLVLALLKEEDLGLIFYE</sequence>
<accession>A0A150XTU0</accession>
<gene>
    <name evidence="1" type="ORF">MB14_01685</name>
</gene>
<evidence type="ECO:0000313" key="1">
    <source>
        <dbReference type="EMBL" id="KYG82133.1"/>
    </source>
</evidence>